<evidence type="ECO:0000313" key="2">
    <source>
        <dbReference type="EMBL" id="MDI6099341.1"/>
    </source>
</evidence>
<reference evidence="2 3" key="1">
    <citation type="submission" date="2023-05" db="EMBL/GenBank/DDBJ databases">
        <title>Actinoplanes sp. NEAU-A12 genome sequencing.</title>
        <authorList>
            <person name="Wang Z.-S."/>
        </authorList>
    </citation>
    <scope>NUCLEOTIDE SEQUENCE [LARGE SCALE GENOMIC DNA]</scope>
    <source>
        <strain evidence="2 3">NEAU-A12</strain>
    </source>
</reference>
<name>A0ABT6WHY1_9ACTN</name>
<dbReference type="SUPFAM" id="SSF55729">
    <property type="entry name" value="Acyl-CoA N-acyltransferases (Nat)"/>
    <property type="match status" value="1"/>
</dbReference>
<comment type="caution">
    <text evidence="2">The sequence shown here is derived from an EMBL/GenBank/DDBJ whole genome shotgun (WGS) entry which is preliminary data.</text>
</comment>
<evidence type="ECO:0000259" key="1">
    <source>
        <dbReference type="PROSITE" id="PS51186"/>
    </source>
</evidence>
<accession>A0ABT6WHY1</accession>
<dbReference type="InterPro" id="IPR000182">
    <property type="entry name" value="GNAT_dom"/>
</dbReference>
<proteinExistence type="predicted"/>
<organism evidence="2 3">
    <name type="scientific">Actinoplanes sandaracinus</name>
    <dbReference type="NCBI Taxonomy" id="3045177"/>
    <lineage>
        <taxon>Bacteria</taxon>
        <taxon>Bacillati</taxon>
        <taxon>Actinomycetota</taxon>
        <taxon>Actinomycetes</taxon>
        <taxon>Micromonosporales</taxon>
        <taxon>Micromonosporaceae</taxon>
        <taxon>Actinoplanes</taxon>
    </lineage>
</organism>
<dbReference type="EMBL" id="JASCTH010000007">
    <property type="protein sequence ID" value="MDI6099341.1"/>
    <property type="molecule type" value="Genomic_DNA"/>
</dbReference>
<dbReference type="Pfam" id="PF13673">
    <property type="entry name" value="Acetyltransf_10"/>
    <property type="match status" value="1"/>
</dbReference>
<dbReference type="Proteomes" id="UP001241758">
    <property type="component" value="Unassembled WGS sequence"/>
</dbReference>
<evidence type="ECO:0000313" key="3">
    <source>
        <dbReference type="Proteomes" id="UP001241758"/>
    </source>
</evidence>
<protein>
    <submittedName>
        <fullName evidence="2">GNAT family N-acetyltransferase</fullName>
    </submittedName>
</protein>
<gene>
    <name evidence="2" type="ORF">QLQ12_12135</name>
</gene>
<sequence>MVSDLAELYELVYSEAPYKEGPEQVERFRKSFLEEVNRPGFAMITAHDGAGCLTGVAYGWTMPAGSWWSKADHEPSASIHNAEKFAIMEWIVHPSQRRRGVGNELLSRLLRNRPEHYATLASDPRSEARKIYANAGWKKVAQSTLTWGPSMDLLVLKI</sequence>
<dbReference type="RefSeq" id="WP_282759480.1">
    <property type="nucleotide sequence ID" value="NZ_JASCTH010000007.1"/>
</dbReference>
<keyword evidence="3" id="KW-1185">Reference proteome</keyword>
<dbReference type="Gene3D" id="3.40.630.30">
    <property type="match status" value="1"/>
</dbReference>
<feature type="domain" description="N-acetyltransferase" evidence="1">
    <location>
        <begin position="1"/>
        <end position="158"/>
    </location>
</feature>
<dbReference type="InterPro" id="IPR016181">
    <property type="entry name" value="Acyl_CoA_acyltransferase"/>
</dbReference>
<dbReference type="PROSITE" id="PS51186">
    <property type="entry name" value="GNAT"/>
    <property type="match status" value="1"/>
</dbReference>